<keyword evidence="13 20" id="KW-1133">Transmembrane helix</keyword>
<keyword evidence="16" id="KW-0594">Phospholipid biosynthesis</keyword>
<keyword evidence="11 18" id="KW-0812">Transmembrane</keyword>
<feature type="transmembrane region" description="Helical" evidence="20">
    <location>
        <begin position="175"/>
        <end position="192"/>
    </location>
</feature>
<dbReference type="InterPro" id="IPR000374">
    <property type="entry name" value="PC_trans"/>
</dbReference>
<dbReference type="Proteomes" id="UP000652013">
    <property type="component" value="Unassembled WGS sequence"/>
</dbReference>
<evidence type="ECO:0000313" key="21">
    <source>
        <dbReference type="EMBL" id="GIJ01498.1"/>
    </source>
</evidence>
<dbReference type="GO" id="GO:0004605">
    <property type="term" value="F:phosphatidate cytidylyltransferase activity"/>
    <property type="evidence" value="ECO:0007669"/>
    <property type="project" value="UniProtKB-EC"/>
</dbReference>
<keyword evidence="17" id="KW-1208">Phospholipid metabolism</keyword>
<dbReference type="GO" id="GO:0005886">
    <property type="term" value="C:plasma membrane"/>
    <property type="evidence" value="ECO:0007669"/>
    <property type="project" value="UniProtKB-SubCell"/>
</dbReference>
<evidence type="ECO:0000256" key="11">
    <source>
        <dbReference type="ARBA" id="ARBA00022692"/>
    </source>
</evidence>
<sequence>MSYPDSHGEQTGHWARHGGAAPDAYAETGSGANGGGWQPEGWDQPAAAYPVSGDDPAWNSPTAPVAGEPVPRGARGKRRAGRSPRPSPGEPTTSRAGRNLPAAVGVGSGLGAVLLAALFLWEPALLGVIAVAAGIGIWEMVRAVEADDARPPLLPLVAGGLLMTGLAWWAGTDGLTMALLVTVCAALLWRLADGVAALRRDLTSTVLIAVYVPFLLSFAVLMRDQPDGEWRVLAVLLAVVLSDTGGYAFGVFLGKHPMAPKISPKKSWEGFGGSVFSAALGSGILLALAVDGANFLEGALFGAVIAVVAVLGDLTESMMKRDLGIKDMSSLLPGHGGLMDRLDSILFAVPAAYLLLSLIAPVS</sequence>
<keyword evidence="9" id="KW-0444">Lipid biosynthesis</keyword>
<organism evidence="21 22">
    <name type="scientific">Spirilliplanes yamanashiensis</name>
    <dbReference type="NCBI Taxonomy" id="42233"/>
    <lineage>
        <taxon>Bacteria</taxon>
        <taxon>Bacillati</taxon>
        <taxon>Actinomycetota</taxon>
        <taxon>Actinomycetes</taxon>
        <taxon>Micromonosporales</taxon>
        <taxon>Micromonosporaceae</taxon>
        <taxon>Spirilliplanes</taxon>
    </lineage>
</organism>
<evidence type="ECO:0000256" key="18">
    <source>
        <dbReference type="RuleBase" id="RU003938"/>
    </source>
</evidence>
<keyword evidence="10 18" id="KW-0808">Transferase</keyword>
<evidence type="ECO:0000256" key="12">
    <source>
        <dbReference type="ARBA" id="ARBA00022695"/>
    </source>
</evidence>
<evidence type="ECO:0000256" key="2">
    <source>
        <dbReference type="ARBA" id="ARBA00004651"/>
    </source>
</evidence>
<dbReference type="PANTHER" id="PTHR46382:SF1">
    <property type="entry name" value="PHOSPHATIDATE CYTIDYLYLTRANSFERASE"/>
    <property type="match status" value="1"/>
</dbReference>
<feature type="transmembrane region" description="Helical" evidence="20">
    <location>
        <begin position="124"/>
        <end position="141"/>
    </location>
</feature>
<reference evidence="21" key="1">
    <citation type="submission" date="2021-01" db="EMBL/GenBank/DDBJ databases">
        <title>Whole genome shotgun sequence of Spirilliplanes yamanashiensis NBRC 15828.</title>
        <authorList>
            <person name="Komaki H."/>
            <person name="Tamura T."/>
        </authorList>
    </citation>
    <scope>NUCLEOTIDE SEQUENCE</scope>
    <source>
        <strain evidence="21">NBRC 15828</strain>
    </source>
</reference>
<comment type="pathway">
    <text evidence="3 18">Phospholipid metabolism; CDP-diacylglycerol biosynthesis; CDP-diacylglycerol from sn-glycerol 3-phosphate: step 3/3.</text>
</comment>
<evidence type="ECO:0000256" key="15">
    <source>
        <dbReference type="ARBA" id="ARBA00023136"/>
    </source>
</evidence>
<gene>
    <name evidence="21" type="ORF">Sya03_08500</name>
</gene>
<evidence type="ECO:0000256" key="6">
    <source>
        <dbReference type="ARBA" id="ARBA00012487"/>
    </source>
</evidence>
<evidence type="ECO:0000256" key="17">
    <source>
        <dbReference type="ARBA" id="ARBA00023264"/>
    </source>
</evidence>
<dbReference type="UniPathway" id="UPA00557">
    <property type="reaction ID" value="UER00614"/>
</dbReference>
<dbReference type="GO" id="GO:0016024">
    <property type="term" value="P:CDP-diacylglycerol biosynthetic process"/>
    <property type="evidence" value="ECO:0007669"/>
    <property type="project" value="UniProtKB-UniPathway"/>
</dbReference>
<comment type="caution">
    <text evidence="21">The sequence shown here is derived from an EMBL/GenBank/DDBJ whole genome shotgun (WGS) entry which is preliminary data.</text>
</comment>
<comment type="similarity">
    <text evidence="5 18">Belongs to the CDS family.</text>
</comment>
<feature type="transmembrane region" description="Helical" evidence="20">
    <location>
        <begin position="345"/>
        <end position="362"/>
    </location>
</feature>
<evidence type="ECO:0000256" key="5">
    <source>
        <dbReference type="ARBA" id="ARBA00010185"/>
    </source>
</evidence>
<dbReference type="PANTHER" id="PTHR46382">
    <property type="entry name" value="PHOSPHATIDATE CYTIDYLYLTRANSFERASE"/>
    <property type="match status" value="1"/>
</dbReference>
<keyword evidence="12 18" id="KW-0548">Nucleotidyltransferase</keyword>
<feature type="region of interest" description="Disordered" evidence="19">
    <location>
        <begin position="1"/>
        <end position="100"/>
    </location>
</feature>
<evidence type="ECO:0000256" key="20">
    <source>
        <dbReference type="SAM" id="Phobius"/>
    </source>
</evidence>
<dbReference type="AlphaFoldDB" id="A0A8J4DHQ9"/>
<comment type="pathway">
    <text evidence="4">Lipid metabolism.</text>
</comment>
<evidence type="ECO:0000313" key="22">
    <source>
        <dbReference type="Proteomes" id="UP000652013"/>
    </source>
</evidence>
<accession>A0A8J4DHQ9</accession>
<evidence type="ECO:0000256" key="16">
    <source>
        <dbReference type="ARBA" id="ARBA00023209"/>
    </source>
</evidence>
<evidence type="ECO:0000256" key="1">
    <source>
        <dbReference type="ARBA" id="ARBA00001698"/>
    </source>
</evidence>
<feature type="compositionally biased region" description="Basic and acidic residues" evidence="19">
    <location>
        <begin position="1"/>
        <end position="10"/>
    </location>
</feature>
<keyword evidence="22" id="KW-1185">Reference proteome</keyword>
<dbReference type="PROSITE" id="PS01315">
    <property type="entry name" value="CDS"/>
    <property type="match status" value="1"/>
</dbReference>
<feature type="transmembrane region" description="Helical" evidence="20">
    <location>
        <begin position="295"/>
        <end position="314"/>
    </location>
</feature>
<protein>
    <recommendedName>
        <fullName evidence="7 18">Phosphatidate cytidylyltransferase</fullName>
        <ecNumber evidence="6 18">2.7.7.41</ecNumber>
    </recommendedName>
</protein>
<evidence type="ECO:0000256" key="7">
    <source>
        <dbReference type="ARBA" id="ARBA00019373"/>
    </source>
</evidence>
<evidence type="ECO:0000256" key="8">
    <source>
        <dbReference type="ARBA" id="ARBA00022475"/>
    </source>
</evidence>
<keyword evidence="14" id="KW-0443">Lipid metabolism</keyword>
<dbReference type="RefSeq" id="WP_203936834.1">
    <property type="nucleotide sequence ID" value="NZ_BAAAGJ010000005.1"/>
</dbReference>
<feature type="transmembrane region" description="Helical" evidence="20">
    <location>
        <begin position="153"/>
        <end position="169"/>
    </location>
</feature>
<comment type="catalytic activity">
    <reaction evidence="1 18">
        <text>a 1,2-diacyl-sn-glycero-3-phosphate + CTP + H(+) = a CDP-1,2-diacyl-sn-glycerol + diphosphate</text>
        <dbReference type="Rhea" id="RHEA:16229"/>
        <dbReference type="ChEBI" id="CHEBI:15378"/>
        <dbReference type="ChEBI" id="CHEBI:33019"/>
        <dbReference type="ChEBI" id="CHEBI:37563"/>
        <dbReference type="ChEBI" id="CHEBI:58332"/>
        <dbReference type="ChEBI" id="CHEBI:58608"/>
        <dbReference type="EC" id="2.7.7.41"/>
    </reaction>
</comment>
<evidence type="ECO:0000256" key="9">
    <source>
        <dbReference type="ARBA" id="ARBA00022516"/>
    </source>
</evidence>
<keyword evidence="8" id="KW-1003">Cell membrane</keyword>
<dbReference type="Pfam" id="PF01148">
    <property type="entry name" value="CTP_transf_1"/>
    <property type="match status" value="1"/>
</dbReference>
<comment type="subcellular location">
    <subcellularLocation>
        <location evidence="2">Cell membrane</location>
        <topology evidence="2">Multi-pass membrane protein</topology>
    </subcellularLocation>
</comment>
<feature type="transmembrane region" description="Helical" evidence="20">
    <location>
        <begin position="267"/>
        <end position="289"/>
    </location>
</feature>
<evidence type="ECO:0000256" key="13">
    <source>
        <dbReference type="ARBA" id="ARBA00022989"/>
    </source>
</evidence>
<evidence type="ECO:0000256" key="19">
    <source>
        <dbReference type="SAM" id="MobiDB-lite"/>
    </source>
</evidence>
<keyword evidence="15 20" id="KW-0472">Membrane</keyword>
<feature type="transmembrane region" description="Helical" evidence="20">
    <location>
        <begin position="204"/>
        <end position="222"/>
    </location>
</feature>
<evidence type="ECO:0000256" key="4">
    <source>
        <dbReference type="ARBA" id="ARBA00005189"/>
    </source>
</evidence>
<dbReference type="EC" id="2.7.7.41" evidence="6 18"/>
<evidence type="ECO:0000256" key="3">
    <source>
        <dbReference type="ARBA" id="ARBA00005119"/>
    </source>
</evidence>
<evidence type="ECO:0000256" key="14">
    <source>
        <dbReference type="ARBA" id="ARBA00023098"/>
    </source>
</evidence>
<name>A0A8J4DHQ9_9ACTN</name>
<feature type="transmembrane region" description="Helical" evidence="20">
    <location>
        <begin position="234"/>
        <end position="255"/>
    </location>
</feature>
<proteinExistence type="inferred from homology"/>
<dbReference type="EMBL" id="BOOY01000005">
    <property type="protein sequence ID" value="GIJ01498.1"/>
    <property type="molecule type" value="Genomic_DNA"/>
</dbReference>
<evidence type="ECO:0000256" key="10">
    <source>
        <dbReference type="ARBA" id="ARBA00022679"/>
    </source>
</evidence>